<gene>
    <name evidence="2" type="ORF">ANACOL_00555</name>
</gene>
<dbReference type="AlphaFoldDB" id="B0P727"/>
<dbReference type="PANTHER" id="PTHR35191">
    <property type="entry name" value="PROPHAGE SIDE TAIL FIBER PROTEIN HOMOLOG STFQ-RELATED"/>
    <property type="match status" value="1"/>
</dbReference>
<reference evidence="2" key="2">
    <citation type="submission" date="2013-09" db="EMBL/GenBank/DDBJ databases">
        <title>Draft genome sequence of Anaerotruncus colihominis(DSM 17241).</title>
        <authorList>
            <person name="Sudarsanam P."/>
            <person name="Ley R."/>
            <person name="Guruge J."/>
            <person name="Turnbaugh P.J."/>
            <person name="Mahowald M."/>
            <person name="Liep D."/>
            <person name="Gordon J."/>
        </authorList>
    </citation>
    <scope>NUCLEOTIDE SEQUENCE</scope>
    <source>
        <strain evidence="2">DSM 17241</strain>
    </source>
</reference>
<dbReference type="EMBL" id="ABGD02000005">
    <property type="protein sequence ID" value="EDS13002.1"/>
    <property type="molecule type" value="Genomic_DNA"/>
</dbReference>
<dbReference type="RefSeq" id="WP_006873964.1">
    <property type="nucleotide sequence ID" value="NZ_DS544175.1"/>
</dbReference>
<dbReference type="HOGENOM" id="CLU_688201_0_0_9"/>
<evidence type="ECO:0000313" key="3">
    <source>
        <dbReference type="Proteomes" id="UP000003803"/>
    </source>
</evidence>
<reference evidence="2" key="1">
    <citation type="submission" date="2007-11" db="EMBL/GenBank/DDBJ databases">
        <authorList>
            <person name="Fulton L."/>
            <person name="Clifton S."/>
            <person name="Fulton B."/>
            <person name="Xu J."/>
            <person name="Minx P."/>
            <person name="Pepin K.H."/>
            <person name="Johnson M."/>
            <person name="Thiruvilangam P."/>
            <person name="Bhonagiri V."/>
            <person name="Nash W.E."/>
            <person name="Mardis E.R."/>
            <person name="Wilson R.K."/>
        </authorList>
    </citation>
    <scope>NUCLEOTIDE SEQUENCE [LARGE SCALE GENOMIC DNA]</scope>
    <source>
        <strain evidence="2">DSM 17241</strain>
    </source>
</reference>
<accession>B0P727</accession>
<comment type="caution">
    <text evidence="2">The sequence shown here is derived from an EMBL/GenBank/DDBJ whole genome shotgun (WGS) entry which is preliminary data.</text>
</comment>
<dbReference type="PANTHER" id="PTHR35191:SF1">
    <property type="entry name" value="PROPHAGE SIDE TAIL FIBER PROTEIN HOMOLOG STFQ-RELATED"/>
    <property type="match status" value="1"/>
</dbReference>
<organism evidence="2 3">
    <name type="scientific">Anaerotruncus colihominis DSM 17241</name>
    <dbReference type="NCBI Taxonomy" id="445972"/>
    <lineage>
        <taxon>Bacteria</taxon>
        <taxon>Bacillati</taxon>
        <taxon>Bacillota</taxon>
        <taxon>Clostridia</taxon>
        <taxon>Eubacteriales</taxon>
        <taxon>Oscillospiraceae</taxon>
        <taxon>Anaerotruncus</taxon>
    </lineage>
</organism>
<name>B0P727_9FIRM</name>
<feature type="domain" description="Phage tail fibre protein N-terminal" evidence="1">
    <location>
        <begin position="2"/>
        <end position="147"/>
    </location>
</feature>
<proteinExistence type="predicted"/>
<dbReference type="eggNOG" id="COG5301">
    <property type="taxonomic scope" value="Bacteria"/>
</dbReference>
<evidence type="ECO:0000259" key="1">
    <source>
        <dbReference type="Pfam" id="PF12571"/>
    </source>
</evidence>
<sequence length="400" mass="44150">MQYYTIATEIGTAAASNAFLTGTKVNITTFVVGDGGGIEYAPTPDMTELRNEVWRGVVSNAEIDPDSPNVINYTALLPSTVGGFVMREMGIMDDQGRLIGIGNMASTPKIRFDQGISDEIELTFSLTISSPEAMEWKVDPTVILATKADIAAHNLSVESHPDIRDELSDINTQLSNKAALEEFKTLQSDYYAGAVITAFSSPRQLPHAGLYHIAAMTAEVNAHLDDAAHSMTDYNTGDFYAQLLTSFGAEHGGCTFGTLIVTSPRLAKKVWVARIWEYEIKEWVLLAHASAPQRFDLTLHNELLGRAKYSKDQFGMVWLDFNIYKSETEDHISHNILVGYLPEGFRPKDNTLIPVWAGKGEGDNTKMMGNLILYPSGEIWFYVGYGIEVRSFAAQCGFYI</sequence>
<keyword evidence="3" id="KW-1185">Reference proteome</keyword>
<protein>
    <recommendedName>
        <fullName evidence="1">Phage tail fibre protein N-terminal domain-containing protein</fullName>
    </recommendedName>
</protein>
<dbReference type="InterPro" id="IPR051934">
    <property type="entry name" value="Phage_Tail_Fiber_Structural"/>
</dbReference>
<dbReference type="Proteomes" id="UP000003803">
    <property type="component" value="Unassembled WGS sequence"/>
</dbReference>
<dbReference type="InterPro" id="IPR022225">
    <property type="entry name" value="Phage_tail_fibre_N"/>
</dbReference>
<dbReference type="Pfam" id="PF12571">
    <property type="entry name" value="Phage_tail_fib"/>
    <property type="match status" value="1"/>
</dbReference>
<evidence type="ECO:0000313" key="2">
    <source>
        <dbReference type="EMBL" id="EDS13002.1"/>
    </source>
</evidence>